<dbReference type="EMBL" id="LR215048">
    <property type="protein sequence ID" value="VEU80914.1"/>
    <property type="molecule type" value="Genomic_DNA"/>
</dbReference>
<dbReference type="KEGG" id="aaxa:NCTC10138_01302"/>
<dbReference type="PROSITE" id="PS51257">
    <property type="entry name" value="PROKAR_LIPOPROTEIN"/>
    <property type="match status" value="1"/>
</dbReference>
<sequence>MRYKFVVLLMLIILLAGCNKIESNIEFESSLFSDQIIVDEVKESDAMLSFRVFEENEMIVQEVLIWKNLTRREVRIDLIKILERLDEKNDKVIHINLNQFVNENSSDIGDWHESDTSKMIIEFIFPSEFKISSETLYRNIMHMIIRLETLPEHGDTEVIAISTITNISISSHDFPKDTFHFVYE</sequence>
<dbReference type="Proteomes" id="UP000289841">
    <property type="component" value="Chromosome"/>
</dbReference>
<evidence type="ECO:0000313" key="1">
    <source>
        <dbReference type="EMBL" id="VEU80914.1"/>
    </source>
</evidence>
<keyword evidence="2" id="KW-1185">Reference proteome</keyword>
<organism evidence="1 2">
    <name type="scientific">Haploplasma axanthum</name>
    <name type="common">Acholeplasma axanthum</name>
    <dbReference type="NCBI Taxonomy" id="29552"/>
    <lineage>
        <taxon>Bacteria</taxon>
        <taxon>Bacillati</taxon>
        <taxon>Mycoplasmatota</taxon>
        <taxon>Mollicutes</taxon>
        <taxon>Acholeplasmatales</taxon>
        <taxon>Acholeplasmataceae</taxon>
        <taxon>Haploplasma</taxon>
    </lineage>
</organism>
<dbReference type="RefSeq" id="WP_026391048.1">
    <property type="nucleotide sequence ID" value="NZ_LR215048.1"/>
</dbReference>
<name>A0A449BEN2_HAPAX</name>
<proteinExistence type="predicted"/>
<evidence type="ECO:0000313" key="2">
    <source>
        <dbReference type="Proteomes" id="UP000289841"/>
    </source>
</evidence>
<protein>
    <recommendedName>
        <fullName evidence="3">Lipoprotein</fullName>
    </recommendedName>
</protein>
<evidence type="ECO:0008006" key="3">
    <source>
        <dbReference type="Google" id="ProtNLM"/>
    </source>
</evidence>
<reference evidence="1 2" key="1">
    <citation type="submission" date="2019-01" db="EMBL/GenBank/DDBJ databases">
        <authorList>
            <consortium name="Pathogen Informatics"/>
        </authorList>
    </citation>
    <scope>NUCLEOTIDE SEQUENCE [LARGE SCALE GENOMIC DNA]</scope>
    <source>
        <strain evidence="1 2">NCTC10138</strain>
    </source>
</reference>
<dbReference type="AlphaFoldDB" id="A0A449BEN2"/>
<gene>
    <name evidence="1" type="ORF">NCTC10138_01302</name>
</gene>
<accession>A0A449BEN2</accession>